<comment type="subcellular location">
    <subcellularLocation>
        <location evidence="1">Membrane</location>
        <topology evidence="1">Multi-pass membrane protein</topology>
    </subcellularLocation>
</comment>
<evidence type="ECO:0000256" key="10">
    <source>
        <dbReference type="ARBA" id="ARBA00022989"/>
    </source>
</evidence>
<dbReference type="InterPro" id="IPR029044">
    <property type="entry name" value="Nucleotide-diphossugar_trans"/>
</dbReference>
<keyword evidence="10 16" id="KW-1133">Transmembrane helix</keyword>
<dbReference type="STRING" id="535722.E4UUD3"/>
<evidence type="ECO:0000256" key="16">
    <source>
        <dbReference type="SAM" id="Phobius"/>
    </source>
</evidence>
<protein>
    <recommendedName>
        <fullName evidence="6">Ceramide glucosyltransferase</fullName>
        <ecNumber evidence="5">2.4.1.80</ecNumber>
    </recommendedName>
    <alternativeName>
        <fullName evidence="13">Glucosylceramide synthase</fullName>
    </alternativeName>
    <alternativeName>
        <fullName evidence="14">UDP-glucose ceramide glucosyltransferase</fullName>
    </alternativeName>
    <alternativeName>
        <fullName evidence="12">UDP-glucose:N-acylsphingosine D-glucosyltransferase</fullName>
    </alternativeName>
</protein>
<feature type="transmembrane region" description="Helical" evidence="16">
    <location>
        <begin position="393"/>
        <end position="416"/>
    </location>
</feature>
<evidence type="ECO:0000256" key="3">
    <source>
        <dbReference type="ARBA" id="ARBA00004991"/>
    </source>
</evidence>
<dbReference type="PANTHER" id="PTHR12726">
    <property type="entry name" value="CERAMIDE GLUCOSYLTRANSFERASE"/>
    <property type="match status" value="1"/>
</dbReference>
<evidence type="ECO:0000256" key="7">
    <source>
        <dbReference type="ARBA" id="ARBA00022676"/>
    </source>
</evidence>
<dbReference type="EMBL" id="DS989824">
    <property type="protein sequence ID" value="EFR00900.1"/>
    <property type="molecule type" value="Genomic_DNA"/>
</dbReference>
<dbReference type="GO" id="GO:0008120">
    <property type="term" value="F:ceramide glucosyltransferase activity"/>
    <property type="evidence" value="ECO:0007669"/>
    <property type="project" value="UniProtKB-EC"/>
</dbReference>
<proteinExistence type="inferred from homology"/>
<organism evidence="18">
    <name type="scientific">Arthroderma gypseum (strain ATCC MYA-4604 / CBS 118893)</name>
    <name type="common">Microsporum gypseum</name>
    <dbReference type="NCBI Taxonomy" id="535722"/>
    <lineage>
        <taxon>Eukaryota</taxon>
        <taxon>Fungi</taxon>
        <taxon>Dikarya</taxon>
        <taxon>Ascomycota</taxon>
        <taxon>Pezizomycotina</taxon>
        <taxon>Eurotiomycetes</taxon>
        <taxon>Eurotiomycetidae</taxon>
        <taxon>Onygenales</taxon>
        <taxon>Arthrodermataceae</taxon>
        <taxon>Nannizzia</taxon>
    </lineage>
</organism>
<keyword evidence="11 16" id="KW-0472">Membrane</keyword>
<keyword evidence="8 17" id="KW-0808">Transferase</keyword>
<evidence type="ECO:0000313" key="18">
    <source>
        <dbReference type="Proteomes" id="UP000002669"/>
    </source>
</evidence>
<dbReference type="UniPathway" id="UPA00222"/>
<comment type="pathway">
    <text evidence="3">Sphingolipid metabolism.</text>
</comment>
<evidence type="ECO:0000256" key="14">
    <source>
        <dbReference type="ARBA" id="ARBA00032575"/>
    </source>
</evidence>
<dbReference type="SUPFAM" id="SSF53448">
    <property type="entry name" value="Nucleotide-diphospho-sugar transferases"/>
    <property type="match status" value="1"/>
</dbReference>
<gene>
    <name evidence="17" type="ORF">MGYG_03903</name>
</gene>
<feature type="transmembrane region" description="Helical" evidence="16">
    <location>
        <begin position="436"/>
        <end position="456"/>
    </location>
</feature>
<keyword evidence="9 16" id="KW-0812">Transmembrane</keyword>
<evidence type="ECO:0000256" key="9">
    <source>
        <dbReference type="ARBA" id="ARBA00022692"/>
    </source>
</evidence>
<dbReference type="eggNOG" id="KOG2547">
    <property type="taxonomic scope" value="Eukaryota"/>
</dbReference>
<dbReference type="AlphaFoldDB" id="E4UUD3"/>
<comment type="similarity">
    <text evidence="4">Belongs to the glycosyltransferase 2 family.</text>
</comment>
<dbReference type="OrthoDB" id="1483400at2759"/>
<comment type="pathway">
    <text evidence="2">Lipid metabolism; sphingolipid metabolism.</text>
</comment>
<evidence type="ECO:0000256" key="4">
    <source>
        <dbReference type="ARBA" id="ARBA00006739"/>
    </source>
</evidence>
<evidence type="ECO:0000256" key="8">
    <source>
        <dbReference type="ARBA" id="ARBA00022679"/>
    </source>
</evidence>
<evidence type="ECO:0000256" key="6">
    <source>
        <dbReference type="ARBA" id="ARBA00019988"/>
    </source>
</evidence>
<keyword evidence="7" id="KW-0328">Glycosyltransferase</keyword>
<feature type="compositionally biased region" description="Polar residues" evidence="15">
    <location>
        <begin position="547"/>
        <end position="566"/>
    </location>
</feature>
<evidence type="ECO:0000256" key="2">
    <source>
        <dbReference type="ARBA" id="ARBA00004760"/>
    </source>
</evidence>
<feature type="region of interest" description="Disordered" evidence="15">
    <location>
        <begin position="547"/>
        <end position="570"/>
    </location>
</feature>
<dbReference type="RefSeq" id="XP_003173730.1">
    <property type="nucleotide sequence ID" value="XM_003173682.1"/>
</dbReference>
<evidence type="ECO:0000313" key="17">
    <source>
        <dbReference type="EMBL" id="EFR00900.1"/>
    </source>
</evidence>
<dbReference type="GeneID" id="10029013"/>
<accession>E4UUD3</accession>
<dbReference type="PANTHER" id="PTHR12726:SF0">
    <property type="entry name" value="CERAMIDE GLUCOSYLTRANSFERASE"/>
    <property type="match status" value="1"/>
</dbReference>
<keyword evidence="18" id="KW-1185">Reference proteome</keyword>
<evidence type="ECO:0000256" key="1">
    <source>
        <dbReference type="ARBA" id="ARBA00004141"/>
    </source>
</evidence>
<evidence type="ECO:0000256" key="13">
    <source>
        <dbReference type="ARBA" id="ARBA00031543"/>
    </source>
</evidence>
<dbReference type="HOGENOM" id="CLU_030898_1_0_1"/>
<dbReference type="InterPro" id="IPR025993">
    <property type="entry name" value="Ceramide_glucosylTrfase"/>
</dbReference>
<dbReference type="EC" id="2.4.1.80" evidence="5"/>
<dbReference type="GO" id="GO:0006679">
    <property type="term" value="P:glucosylceramide biosynthetic process"/>
    <property type="evidence" value="ECO:0007669"/>
    <property type="project" value="TreeGrafter"/>
</dbReference>
<evidence type="ECO:0000256" key="5">
    <source>
        <dbReference type="ARBA" id="ARBA00012699"/>
    </source>
</evidence>
<evidence type="ECO:0000256" key="12">
    <source>
        <dbReference type="ARBA" id="ARBA00031017"/>
    </source>
</evidence>
<feature type="transmembrane region" description="Helical" evidence="16">
    <location>
        <begin position="20"/>
        <end position="49"/>
    </location>
</feature>
<dbReference type="Pfam" id="PF13506">
    <property type="entry name" value="Glyco_transf_21"/>
    <property type="match status" value="1"/>
</dbReference>
<dbReference type="InParanoid" id="E4UUD3"/>
<dbReference type="GO" id="GO:0016020">
    <property type="term" value="C:membrane"/>
    <property type="evidence" value="ECO:0007669"/>
    <property type="project" value="UniProtKB-SubCell"/>
</dbReference>
<evidence type="ECO:0000256" key="15">
    <source>
        <dbReference type="SAM" id="MobiDB-lite"/>
    </source>
</evidence>
<name>E4UUD3_ARTGP</name>
<dbReference type="Proteomes" id="UP000002669">
    <property type="component" value="Unassembled WGS sequence"/>
</dbReference>
<evidence type="ECO:0000256" key="11">
    <source>
        <dbReference type="ARBA" id="ARBA00023136"/>
    </source>
</evidence>
<dbReference type="VEuPathDB" id="FungiDB:MGYG_03903"/>
<reference evidence="18" key="1">
    <citation type="journal article" date="2012" name="MBio">
        <title>Comparative genome analysis of Trichophyton rubrum and related dermatophytes reveals candidate genes involved in infection.</title>
        <authorList>
            <person name="Martinez D.A."/>
            <person name="Oliver B.G."/>
            <person name="Graeser Y."/>
            <person name="Goldberg J.M."/>
            <person name="Li W."/>
            <person name="Martinez-Rossi N.M."/>
            <person name="Monod M."/>
            <person name="Shelest E."/>
            <person name="Barton R.C."/>
            <person name="Birch E."/>
            <person name="Brakhage A.A."/>
            <person name="Chen Z."/>
            <person name="Gurr S.J."/>
            <person name="Heiman D."/>
            <person name="Heitman J."/>
            <person name="Kosti I."/>
            <person name="Rossi A."/>
            <person name="Saif S."/>
            <person name="Samalova M."/>
            <person name="Saunders C.W."/>
            <person name="Shea T."/>
            <person name="Summerbell R.C."/>
            <person name="Xu J."/>
            <person name="Young S."/>
            <person name="Zeng Q."/>
            <person name="Birren B.W."/>
            <person name="Cuomo C.A."/>
            <person name="White T.C."/>
        </authorList>
    </citation>
    <scope>NUCLEOTIDE SEQUENCE [LARGE SCALE GENOMIC DNA]</scope>
    <source>
        <strain evidence="18">ATCC MYA-4604 / CBS 118893</strain>
    </source>
</reference>
<sequence>MVAESALANSVTTCSQHGQSLWLVAAGLLAIGWYVFVVTVSTIGTIQVFRRYSKPLPKATRAPSDPNLPHVTIIRPIKGLEPYLYENLSSSFLQDYPKDKLSISLCLSSRDDPAYPVIEKVLARFPDIDARLYLEPKYEDYELGPNPKIRNMSQAYREVKGDVVWVIDCNVWLGKGVCGRMAERLCGLDSKGQKYKFVHHLPVVVDVDSEEAAKDFEKNAIFPPTKAMNGNGNGNGTLKSAPGGMMATKSAPASPIESICSIGGGRLEEIFLASSHAKMYCAINTILVAPCVVGKSTMFRRSHLEQVTRNHVIPSRPYPRKPGLDSLSDNICEDHLLGERMWNGKLEEEEEGQSSEWGKHDLVFGDLAIQPVTKMRTCSYIDRRVRWIRVRKFIVILATIVEPGIECFVCSAYLAFGITTGIPPLLSGSQYCSTYLSTWSAFGLVWGLSAFVWMMIDFFLYRTLLSFVTIEVDENTPRFARPPAPGSLARRPFLEWFLAWLGRETLALPIWVWSVFGGATIVWRDREFRVGMDNVAHAVGPVSKQRSCNGSLNGNPNGQSQRSYGSDDSCEVRRRTPIENLTKMGMKTTAAAMDLDETSRLI</sequence>
<dbReference type="OMA" id="IVWIIDC"/>